<organism evidence="4 5">
    <name type="scientific">Akkermansia muciniphila</name>
    <dbReference type="NCBI Taxonomy" id="239935"/>
    <lineage>
        <taxon>Bacteria</taxon>
        <taxon>Pseudomonadati</taxon>
        <taxon>Verrucomicrobiota</taxon>
        <taxon>Verrucomicrobiia</taxon>
        <taxon>Verrucomicrobiales</taxon>
        <taxon>Akkermansiaceae</taxon>
        <taxon>Akkermansia</taxon>
    </lineage>
</organism>
<dbReference type="SMART" id="SM01276">
    <property type="entry name" value="M60-like"/>
    <property type="match status" value="1"/>
</dbReference>
<reference evidence="4 5" key="1">
    <citation type="journal article" date="2017" name="BMC Genomics">
        <title>Genome sequencing of 39 Akkermansia muciniphila isolates reveals its population structure, genomic and functional diverisity, and global distribution in mammalian gut microbiotas.</title>
        <authorList>
            <person name="Guo X."/>
            <person name="Li S."/>
            <person name="Zhang J."/>
            <person name="Wu F."/>
            <person name="Li X."/>
            <person name="Wu D."/>
            <person name="Zhang M."/>
            <person name="Ou Z."/>
            <person name="Jie Z."/>
            <person name="Yan Q."/>
            <person name="Li P."/>
            <person name="Yi J."/>
            <person name="Peng Y."/>
        </authorList>
    </citation>
    <scope>NUCLEOTIDE SEQUENCE [LARGE SCALE GENOMIC DNA]</scope>
    <source>
        <strain evidence="4 5">GP43</strain>
    </source>
</reference>
<dbReference type="CDD" id="cd22249">
    <property type="entry name" value="UDM1_RNF168_RNF169-like"/>
    <property type="match status" value="1"/>
</dbReference>
<gene>
    <name evidence="4" type="ORF">CXU09_02010</name>
</gene>
<dbReference type="EMBL" id="PJKN01000001">
    <property type="protein sequence ID" value="PNC57857.1"/>
    <property type="molecule type" value="Genomic_DNA"/>
</dbReference>
<feature type="transmembrane region" description="Helical" evidence="2">
    <location>
        <begin position="31"/>
        <end position="51"/>
    </location>
</feature>
<feature type="domain" description="Peptidase M60" evidence="3">
    <location>
        <begin position="280"/>
        <end position="582"/>
    </location>
</feature>
<dbReference type="PROSITE" id="PS51723">
    <property type="entry name" value="PEPTIDASE_M60"/>
    <property type="match status" value="1"/>
</dbReference>
<keyword evidence="2" id="KW-0812">Transmembrane</keyword>
<name>A0AAP8TAA5_9BACT</name>
<protein>
    <recommendedName>
        <fullName evidence="3">Peptidase M60 domain-containing protein</fullName>
    </recommendedName>
</protein>
<evidence type="ECO:0000256" key="1">
    <source>
        <dbReference type="SAM" id="MobiDB-lite"/>
    </source>
</evidence>
<dbReference type="InterPro" id="IPR035423">
    <property type="entry name" value="M60-like_N"/>
</dbReference>
<comment type="caution">
    <text evidence="4">The sequence shown here is derived from an EMBL/GenBank/DDBJ whole genome shotgun (WGS) entry which is preliminary data.</text>
</comment>
<sequence length="663" mass="75651">MPAMQKWERFFPNPDYMNIPSFSRSVSRGSAVGWFLVLLLVCGAGAGYYLYQDNLAKRKAAQELTAERKLKEKKAREAAEKQRIKREREIREKKEKERLAAQKAYEEAQEEKARQAAEAARKLQEQAEREEREKRRREELERREREEEARRQEEDIPVEEEPEPEGRFPQPVKNRMPELSVYSIPCRDDIQTEKDKPLETWSWDKAEKMEGMEEFPTGSSPWKKGKDAGRMQALLEKCREWKDAKLASLKACPAAKDFPGVPENGAQTVRRTVEIDSNIGGWHSTGLYAPPGAEISCSLSGAPKDGSISVRIGCHTDSLHKLDEWKRVPEITMQVSAGRGRVKMVNPMGGLVYVNVGQRPRRGKVFKVQISGAVPSPLFVMGKTTPEQWAEQLENTKAPWGEIRMPRLIVTMPVEQLKQCPDVQKTAEFLQKNMALQDWIMGWDTKPDRLHHPMRFVVDRQISAGAGHSGYPAMATKDWTNSIATGSIIHSGSWGLWHELGHNHQSPPFTMEGQTEVSVNIFSMVCEVMGTGKDFESCWGGGMGPYGMSAEMKKYFSGTQTYNEAPNKVQLFFWVELMYYLGFDAFRQVALQFHDKPYDNGELSDEKKWEWVMNAFSKVTGKNMGPFFKIWRTPVSERAAGRMKDLPAWLPSKDYPACYTAEE</sequence>
<dbReference type="Gene3D" id="2.60.120.1250">
    <property type="entry name" value="Peptidase M60, enhancin-like domain 1"/>
    <property type="match status" value="1"/>
</dbReference>
<dbReference type="PANTHER" id="PTHR15730">
    <property type="entry name" value="EXPERIMENTAL AUTOIMMUNE PROSTATITIS ANTIGEN 2-RELATED"/>
    <property type="match status" value="1"/>
</dbReference>
<dbReference type="Proteomes" id="UP000235914">
    <property type="component" value="Unassembled WGS sequence"/>
</dbReference>
<evidence type="ECO:0000256" key="2">
    <source>
        <dbReference type="SAM" id="Phobius"/>
    </source>
</evidence>
<dbReference type="PANTHER" id="PTHR15730:SF5">
    <property type="entry name" value="SI:CH211-210B2.2-RELATED"/>
    <property type="match status" value="1"/>
</dbReference>
<dbReference type="InterPro" id="IPR031161">
    <property type="entry name" value="Peptidase_M60_dom"/>
</dbReference>
<dbReference type="Pfam" id="PF17291">
    <property type="entry name" value="M60-like_N"/>
    <property type="match status" value="1"/>
</dbReference>
<evidence type="ECO:0000313" key="5">
    <source>
        <dbReference type="Proteomes" id="UP000235914"/>
    </source>
</evidence>
<feature type="compositionally biased region" description="Basic and acidic residues" evidence="1">
    <location>
        <begin position="68"/>
        <end position="154"/>
    </location>
</feature>
<dbReference type="InterPro" id="IPR042279">
    <property type="entry name" value="Pep_M60_3"/>
</dbReference>
<dbReference type="InterPro" id="IPR051244">
    <property type="entry name" value="TCAF"/>
</dbReference>
<proteinExistence type="predicted"/>
<keyword evidence="2" id="KW-0472">Membrane</keyword>
<accession>A0AAP8TAA5</accession>
<evidence type="ECO:0000313" key="4">
    <source>
        <dbReference type="EMBL" id="PNC57857.1"/>
    </source>
</evidence>
<evidence type="ECO:0000259" key="3">
    <source>
        <dbReference type="PROSITE" id="PS51723"/>
    </source>
</evidence>
<dbReference type="AlphaFoldDB" id="A0AAP8TAA5"/>
<dbReference type="Gene3D" id="3.40.390.80">
    <property type="entry name" value="Peptidase M60, enhancin-like domain 2"/>
    <property type="match status" value="1"/>
</dbReference>
<dbReference type="Gene3D" id="1.10.390.30">
    <property type="entry name" value="Peptidase M60, enhancin-like domain 3"/>
    <property type="match status" value="1"/>
</dbReference>
<feature type="region of interest" description="Disordered" evidence="1">
    <location>
        <begin position="68"/>
        <end position="173"/>
    </location>
</feature>
<keyword evidence="2" id="KW-1133">Transmembrane helix</keyword>
<dbReference type="Pfam" id="PF13402">
    <property type="entry name" value="Peptidase_M60"/>
    <property type="match status" value="1"/>
</dbReference>